<feature type="region of interest" description="Disordered" evidence="1">
    <location>
        <begin position="207"/>
        <end position="250"/>
    </location>
</feature>
<organism evidence="2 3">
    <name type="scientific">Nocardia lasii</name>
    <dbReference type="NCBI Taxonomy" id="1616107"/>
    <lineage>
        <taxon>Bacteria</taxon>
        <taxon>Bacillati</taxon>
        <taxon>Actinomycetota</taxon>
        <taxon>Actinomycetes</taxon>
        <taxon>Mycobacteriales</taxon>
        <taxon>Nocardiaceae</taxon>
        <taxon>Nocardia</taxon>
    </lineage>
</organism>
<evidence type="ECO:0008006" key="4">
    <source>
        <dbReference type="Google" id="ProtNLM"/>
    </source>
</evidence>
<dbReference type="Proteomes" id="UP001596223">
    <property type="component" value="Unassembled WGS sequence"/>
</dbReference>
<keyword evidence="3" id="KW-1185">Reference proteome</keyword>
<proteinExistence type="predicted"/>
<dbReference type="EMBL" id="JBHSQN010000009">
    <property type="protein sequence ID" value="MFC6012140.1"/>
    <property type="molecule type" value="Genomic_DNA"/>
</dbReference>
<protein>
    <recommendedName>
        <fullName evidence="4">DUF4388 domain-containing protein</fullName>
    </recommendedName>
</protein>
<evidence type="ECO:0000313" key="3">
    <source>
        <dbReference type="Proteomes" id="UP001596223"/>
    </source>
</evidence>
<comment type="caution">
    <text evidence="2">The sequence shown here is derived from an EMBL/GenBank/DDBJ whole genome shotgun (WGS) entry which is preliminary data.</text>
</comment>
<evidence type="ECO:0000256" key="1">
    <source>
        <dbReference type="SAM" id="MobiDB-lite"/>
    </source>
</evidence>
<name>A0ABW1JSF0_9NOCA</name>
<evidence type="ECO:0000313" key="2">
    <source>
        <dbReference type="EMBL" id="MFC6012140.1"/>
    </source>
</evidence>
<dbReference type="RefSeq" id="WP_378605160.1">
    <property type="nucleotide sequence ID" value="NZ_JBHSQN010000009.1"/>
</dbReference>
<gene>
    <name evidence="2" type="ORF">ACFP3H_13865</name>
</gene>
<accession>A0ABW1JSF0</accession>
<sequence length="263" mass="28181">MQFPVAPRDATVAFASVLTEAGAHRFTGILRITGEPGGDIRFVDGLVVAVITSGAPGVALLDHGDDRPHGLAHTRLLRMTAVVDATFAIAAGWVDRGRRIDAEPAPIELEELGYDPRWLLDETERRLGALTHAGLSPHRNLLTPTPFGRSARQHTEGIAGEILRLSDGTRTCRDLAFLLGRSLYPVTVEVARLLSTGHLTVPLPRAQTPIPVSGGDSALPRRRRGASGINDTLRPRPPQPVFPSATAVDAPDAPLLRGTERIL</sequence>
<reference evidence="3" key="1">
    <citation type="journal article" date="2019" name="Int. J. Syst. Evol. Microbiol.">
        <title>The Global Catalogue of Microorganisms (GCM) 10K type strain sequencing project: providing services to taxonomists for standard genome sequencing and annotation.</title>
        <authorList>
            <consortium name="The Broad Institute Genomics Platform"/>
            <consortium name="The Broad Institute Genome Sequencing Center for Infectious Disease"/>
            <person name="Wu L."/>
            <person name="Ma J."/>
        </authorList>
    </citation>
    <scope>NUCLEOTIDE SEQUENCE [LARGE SCALE GENOMIC DNA]</scope>
    <source>
        <strain evidence="3">CCUG 36956</strain>
    </source>
</reference>